<evidence type="ECO:0000256" key="3">
    <source>
        <dbReference type="ARBA" id="ARBA00023163"/>
    </source>
</evidence>
<dbReference type="CDD" id="cd01392">
    <property type="entry name" value="HTH_LacI"/>
    <property type="match status" value="1"/>
</dbReference>
<dbReference type="SUPFAM" id="SSF53822">
    <property type="entry name" value="Periplasmic binding protein-like I"/>
    <property type="match status" value="1"/>
</dbReference>
<dbReference type="PROSITE" id="PS50932">
    <property type="entry name" value="HTH_LACI_2"/>
    <property type="match status" value="1"/>
</dbReference>
<evidence type="ECO:0000313" key="5">
    <source>
        <dbReference type="EMBL" id="GAA4982087.1"/>
    </source>
</evidence>
<dbReference type="PANTHER" id="PTHR30146">
    <property type="entry name" value="LACI-RELATED TRANSCRIPTIONAL REPRESSOR"/>
    <property type="match status" value="1"/>
</dbReference>
<dbReference type="GO" id="GO:0003677">
    <property type="term" value="F:DNA binding"/>
    <property type="evidence" value="ECO:0007669"/>
    <property type="project" value="UniProtKB-KW"/>
</dbReference>
<evidence type="ECO:0000313" key="6">
    <source>
        <dbReference type="Proteomes" id="UP001501195"/>
    </source>
</evidence>
<dbReference type="SMART" id="SM00354">
    <property type="entry name" value="HTH_LACI"/>
    <property type="match status" value="1"/>
</dbReference>
<dbReference type="RefSeq" id="WP_345712645.1">
    <property type="nucleotide sequence ID" value="NZ_BAABIL010000330.1"/>
</dbReference>
<dbReference type="Gene3D" id="3.40.50.2300">
    <property type="match status" value="2"/>
</dbReference>
<keyword evidence="3" id="KW-0804">Transcription</keyword>
<dbReference type="PANTHER" id="PTHR30146:SF155">
    <property type="entry name" value="ALANINE RACEMASE"/>
    <property type="match status" value="1"/>
</dbReference>
<keyword evidence="1" id="KW-0805">Transcription regulation</keyword>
<keyword evidence="2 5" id="KW-0238">DNA-binding</keyword>
<feature type="domain" description="HTH lacI-type" evidence="4">
    <location>
        <begin position="4"/>
        <end position="58"/>
    </location>
</feature>
<organism evidence="5 6">
    <name type="scientific">Kineococcus glutinatus</name>
    <dbReference type="NCBI Taxonomy" id="1070872"/>
    <lineage>
        <taxon>Bacteria</taxon>
        <taxon>Bacillati</taxon>
        <taxon>Actinomycetota</taxon>
        <taxon>Actinomycetes</taxon>
        <taxon>Kineosporiales</taxon>
        <taxon>Kineosporiaceae</taxon>
        <taxon>Kineococcus</taxon>
    </lineage>
</organism>
<evidence type="ECO:0000256" key="1">
    <source>
        <dbReference type="ARBA" id="ARBA00023015"/>
    </source>
</evidence>
<gene>
    <name evidence="5" type="ORF">GCM10023225_22520</name>
</gene>
<dbReference type="Proteomes" id="UP001501195">
    <property type="component" value="Unassembled WGS sequence"/>
</dbReference>
<dbReference type="CDD" id="cd06267">
    <property type="entry name" value="PBP1_LacI_sugar_binding-like"/>
    <property type="match status" value="1"/>
</dbReference>
<dbReference type="InterPro" id="IPR010982">
    <property type="entry name" value="Lambda_DNA-bd_dom_sf"/>
</dbReference>
<evidence type="ECO:0000256" key="2">
    <source>
        <dbReference type="ARBA" id="ARBA00023125"/>
    </source>
</evidence>
<dbReference type="InterPro" id="IPR046335">
    <property type="entry name" value="LacI/GalR-like_sensor"/>
</dbReference>
<proteinExistence type="predicted"/>
<dbReference type="Pfam" id="PF13377">
    <property type="entry name" value="Peripla_BP_3"/>
    <property type="match status" value="1"/>
</dbReference>
<name>A0ABP9HYI7_9ACTN</name>
<dbReference type="InterPro" id="IPR000843">
    <property type="entry name" value="HTH_LacI"/>
</dbReference>
<keyword evidence="6" id="KW-1185">Reference proteome</keyword>
<dbReference type="InterPro" id="IPR028082">
    <property type="entry name" value="Peripla_BP_I"/>
</dbReference>
<dbReference type="EMBL" id="BAABIL010000330">
    <property type="protein sequence ID" value="GAA4982087.1"/>
    <property type="molecule type" value="Genomic_DNA"/>
</dbReference>
<accession>A0ABP9HYI7</accession>
<dbReference type="Pfam" id="PF00356">
    <property type="entry name" value="LacI"/>
    <property type="match status" value="1"/>
</dbReference>
<dbReference type="PROSITE" id="PS00356">
    <property type="entry name" value="HTH_LACI_1"/>
    <property type="match status" value="1"/>
</dbReference>
<protein>
    <submittedName>
        <fullName evidence="5">LacI family DNA-binding transcriptional regulator</fullName>
    </submittedName>
</protein>
<dbReference type="Gene3D" id="1.10.260.40">
    <property type="entry name" value="lambda repressor-like DNA-binding domains"/>
    <property type="match status" value="1"/>
</dbReference>
<sequence length="344" mass="35764">MARVTITEIARRSGVSKGAVSYVLNDRPGVSDATRARVLQVARELNWVPNRAARALSGAKTDTYGLVLPRKAEDIGHEPYYMEFIAGLESVLGERSLALMLQVVPDVATAAATYRKWWSERRVDGVVVVDVRVDDPRVALLQEIGMPAVVVGHPSLAGGLPSVGTDDAAAVADVVAHLAGLGHRAIARVAGPAELSHTRIRDEALAAAAAGHGVRARTVHSDFSADGGATATRALLGGPRPPTAIVYDNDLMAVAGLSAATGLGIRVPDDVSLVAWDDSALCRATHPTLTAMGHDVAAYGAAVARRLLGAEVVPRLVRAALRERASCAASPATAAPVSRARTSS</sequence>
<dbReference type="SUPFAM" id="SSF47413">
    <property type="entry name" value="lambda repressor-like DNA-binding domains"/>
    <property type="match status" value="1"/>
</dbReference>
<reference evidence="6" key="1">
    <citation type="journal article" date="2019" name="Int. J. Syst. Evol. Microbiol.">
        <title>The Global Catalogue of Microorganisms (GCM) 10K type strain sequencing project: providing services to taxonomists for standard genome sequencing and annotation.</title>
        <authorList>
            <consortium name="The Broad Institute Genomics Platform"/>
            <consortium name="The Broad Institute Genome Sequencing Center for Infectious Disease"/>
            <person name="Wu L."/>
            <person name="Ma J."/>
        </authorList>
    </citation>
    <scope>NUCLEOTIDE SEQUENCE [LARGE SCALE GENOMIC DNA]</scope>
    <source>
        <strain evidence="6">JCM 18126</strain>
    </source>
</reference>
<evidence type="ECO:0000259" key="4">
    <source>
        <dbReference type="PROSITE" id="PS50932"/>
    </source>
</evidence>
<comment type="caution">
    <text evidence="5">The sequence shown here is derived from an EMBL/GenBank/DDBJ whole genome shotgun (WGS) entry which is preliminary data.</text>
</comment>